<reference evidence="1 2" key="1">
    <citation type="submission" date="2019-02" db="EMBL/GenBank/DDBJ databases">
        <title>Deep-cultivation of Planctomycetes and their phenomic and genomic characterization uncovers novel biology.</title>
        <authorList>
            <person name="Wiegand S."/>
            <person name="Jogler M."/>
            <person name="Boedeker C."/>
            <person name="Pinto D."/>
            <person name="Vollmers J."/>
            <person name="Rivas-Marin E."/>
            <person name="Kohn T."/>
            <person name="Peeters S.H."/>
            <person name="Heuer A."/>
            <person name="Rast P."/>
            <person name="Oberbeckmann S."/>
            <person name="Bunk B."/>
            <person name="Jeske O."/>
            <person name="Meyerdierks A."/>
            <person name="Storesund J.E."/>
            <person name="Kallscheuer N."/>
            <person name="Luecker S."/>
            <person name="Lage O.M."/>
            <person name="Pohl T."/>
            <person name="Merkel B.J."/>
            <person name="Hornburger P."/>
            <person name="Mueller R.-W."/>
            <person name="Bruemmer F."/>
            <person name="Labrenz M."/>
            <person name="Spormann A.M."/>
            <person name="Op Den Camp H."/>
            <person name="Overmann J."/>
            <person name="Amann R."/>
            <person name="Jetten M.S.M."/>
            <person name="Mascher T."/>
            <person name="Medema M.H."/>
            <person name="Devos D.P."/>
            <person name="Kaster A.-K."/>
            <person name="Ovreas L."/>
            <person name="Rohde M."/>
            <person name="Galperin M.Y."/>
            <person name="Jogler C."/>
        </authorList>
    </citation>
    <scope>NUCLEOTIDE SEQUENCE [LARGE SCALE GENOMIC DNA]</scope>
    <source>
        <strain evidence="1 2">KOR34</strain>
    </source>
</reference>
<gene>
    <name evidence="1" type="ORF">KOR34_34280</name>
</gene>
<evidence type="ECO:0000313" key="1">
    <source>
        <dbReference type="EMBL" id="TWT33596.1"/>
    </source>
</evidence>
<dbReference type="RefSeq" id="WP_146566352.1">
    <property type="nucleotide sequence ID" value="NZ_SIHJ01000002.1"/>
</dbReference>
<protein>
    <submittedName>
        <fullName evidence="1">Uncharacterized protein</fullName>
    </submittedName>
</protein>
<keyword evidence="2" id="KW-1185">Reference proteome</keyword>
<sequence length="164" mass="17685">MNRRTLLAAAGLAVGGNAVHGAPAKDTGPPRAMPGMFDVELDKEFSLSMQSSPVVQGGARFSLVSLGKCRLTLDADSRLRAKVHAAVVQYSEVDYWISLAVYNEQQELLGAAVHKEAIRYIRLGATPTMLPELEFDFGVSNRFNAVSRIAAAISERDVPEPGQD</sequence>
<proteinExistence type="predicted"/>
<dbReference type="EMBL" id="SIHJ01000002">
    <property type="protein sequence ID" value="TWT33596.1"/>
    <property type="molecule type" value="Genomic_DNA"/>
</dbReference>
<name>A0A5C5V4X4_9BACT</name>
<organism evidence="1 2">
    <name type="scientific">Posidoniimonas corsicana</name>
    <dbReference type="NCBI Taxonomy" id="1938618"/>
    <lineage>
        <taxon>Bacteria</taxon>
        <taxon>Pseudomonadati</taxon>
        <taxon>Planctomycetota</taxon>
        <taxon>Planctomycetia</taxon>
        <taxon>Pirellulales</taxon>
        <taxon>Lacipirellulaceae</taxon>
        <taxon>Posidoniimonas</taxon>
    </lineage>
</organism>
<accession>A0A5C5V4X4</accession>
<dbReference type="Proteomes" id="UP000316714">
    <property type="component" value="Unassembled WGS sequence"/>
</dbReference>
<comment type="caution">
    <text evidence="1">The sequence shown here is derived from an EMBL/GenBank/DDBJ whole genome shotgun (WGS) entry which is preliminary data.</text>
</comment>
<evidence type="ECO:0000313" key="2">
    <source>
        <dbReference type="Proteomes" id="UP000316714"/>
    </source>
</evidence>
<dbReference type="AlphaFoldDB" id="A0A5C5V4X4"/>